<reference evidence="1" key="1">
    <citation type="journal article" date="2014" name="Front. Microbiol.">
        <title>High frequency of phylogenetically diverse reductive dehalogenase-homologous genes in deep subseafloor sedimentary metagenomes.</title>
        <authorList>
            <person name="Kawai M."/>
            <person name="Futagami T."/>
            <person name="Toyoda A."/>
            <person name="Takaki Y."/>
            <person name="Nishi S."/>
            <person name="Hori S."/>
            <person name="Arai W."/>
            <person name="Tsubouchi T."/>
            <person name="Morono Y."/>
            <person name="Uchiyama I."/>
            <person name="Ito T."/>
            <person name="Fujiyama A."/>
            <person name="Inagaki F."/>
            <person name="Takami H."/>
        </authorList>
    </citation>
    <scope>NUCLEOTIDE SEQUENCE</scope>
    <source>
        <strain evidence="1">Expedition CK06-06</strain>
    </source>
</reference>
<comment type="caution">
    <text evidence="1">The sequence shown here is derived from an EMBL/GenBank/DDBJ whole genome shotgun (WGS) entry which is preliminary data.</text>
</comment>
<proteinExistence type="predicted"/>
<sequence>MRDFCCENNEREGLTRVAGHQRNHLSRLTRTSWGELNNQVGCLPRKQALLFN</sequence>
<accession>X1J3J0</accession>
<dbReference type="EMBL" id="BARU01029212">
    <property type="protein sequence ID" value="GAH64353.1"/>
    <property type="molecule type" value="Genomic_DNA"/>
</dbReference>
<gene>
    <name evidence="1" type="ORF">S03H2_46513</name>
</gene>
<name>X1J3J0_9ZZZZ</name>
<evidence type="ECO:0000313" key="1">
    <source>
        <dbReference type="EMBL" id="GAH64353.1"/>
    </source>
</evidence>
<protein>
    <submittedName>
        <fullName evidence="1">Uncharacterized protein</fullName>
    </submittedName>
</protein>
<dbReference type="AlphaFoldDB" id="X1J3J0"/>
<organism evidence="1">
    <name type="scientific">marine sediment metagenome</name>
    <dbReference type="NCBI Taxonomy" id="412755"/>
    <lineage>
        <taxon>unclassified sequences</taxon>
        <taxon>metagenomes</taxon>
        <taxon>ecological metagenomes</taxon>
    </lineage>
</organism>